<dbReference type="GeneID" id="93728201"/>
<feature type="region of interest" description="Disordered" evidence="1">
    <location>
        <begin position="78"/>
        <end position="111"/>
    </location>
</feature>
<evidence type="ECO:0000256" key="1">
    <source>
        <dbReference type="SAM" id="MobiDB-lite"/>
    </source>
</evidence>
<evidence type="ECO:0000313" key="2">
    <source>
        <dbReference type="EMBL" id="EFG10469.1"/>
    </source>
</evidence>
<accession>E2Q0C6</accession>
<proteinExistence type="predicted"/>
<sequence>MSLKKQPLNERQLAVLQWVGKGCPPGVWESTSYKTSCLALQNRNLVKITRTRDTWSAALTDNGRHYLAHGSYPALEPTRHTARRQPPLTTTPATALASPTSKPAAPAPFPRGTRKTFTEQLLDELAQSGGRIIKSGQAGDTEKWPSRLAAARRSGRVPGTKELYGRWCREGYEITLVDVPAWRLATLEPVPVPARLTRPHAVVAAMQKERQPLGLPRAVQGRALRLIHALATALEAQGDTCEAGSVDSAPPIRRRRHAAAHFTATAQGQTVAFLVFQEQDRSEHTATERELAEAKKYSWVKIPKYDYTPSDRLRFVLDGGSPHRASEWADSTERPLEEQLAEIVQEVALRGAAAERKRLAEREAAQQQKLRWEAAMQEARVQHAETFRVQHFEAQEAAWRRATHLTEYLDAVRSHVHELPPGPTRTDAESWLSWASGYVARLDPTNQPPRLPEIPEPRAEDLKPFLRDWSPYGPYLR</sequence>
<organism evidence="2 3">
    <name type="scientific">Streptomyces clavuligerus</name>
    <dbReference type="NCBI Taxonomy" id="1901"/>
    <lineage>
        <taxon>Bacteria</taxon>
        <taxon>Bacillati</taxon>
        <taxon>Actinomycetota</taxon>
        <taxon>Actinomycetes</taxon>
        <taxon>Kitasatosporales</taxon>
        <taxon>Streptomycetaceae</taxon>
        <taxon>Streptomyces</taxon>
    </lineage>
</organism>
<dbReference type="EMBL" id="CM000913">
    <property type="protein sequence ID" value="EFG10469.1"/>
    <property type="molecule type" value="Genomic_DNA"/>
</dbReference>
<dbReference type="eggNOG" id="COG2268">
    <property type="taxonomic scope" value="Bacteria"/>
</dbReference>
<evidence type="ECO:0000313" key="3">
    <source>
        <dbReference type="Proteomes" id="UP000002357"/>
    </source>
</evidence>
<dbReference type="AlphaFoldDB" id="E2Q0C6"/>
<reference evidence="2 3" key="1">
    <citation type="journal article" date="2010" name="Genome Biol. Evol.">
        <title>The sequence of a 1.8-mb bacterial linear plasmid reveals a rich evolutionary reservoir of secondary metabolic pathways.</title>
        <authorList>
            <person name="Medema M.H."/>
            <person name="Trefzer A."/>
            <person name="Kovalchuk A."/>
            <person name="van den Berg M."/>
            <person name="Mueller U."/>
            <person name="Heijne W."/>
            <person name="Wu L."/>
            <person name="Alam M.T."/>
            <person name="Ronning C.M."/>
            <person name="Nierman W.C."/>
            <person name="Bovenberg R.A.L."/>
            <person name="Breitling R."/>
            <person name="Takano E."/>
        </authorList>
    </citation>
    <scope>NUCLEOTIDE SEQUENCE [LARGE SCALE GENOMIC DNA]</scope>
    <source>
        <strain evidence="3">ATCC 27064 / DSM 738 / JCM 4710 / NBRC 13307 / NCIMB 12785 / NRRL 3585 / VKM Ac-602</strain>
    </source>
</reference>
<keyword evidence="3" id="KW-1185">Reference proteome</keyword>
<feature type="compositionally biased region" description="Low complexity" evidence="1">
    <location>
        <begin position="84"/>
        <end position="104"/>
    </location>
</feature>
<dbReference type="STRING" id="1901.BB341_01520"/>
<name>E2Q0C6_STRCL</name>
<dbReference type="RefSeq" id="WP_003962607.1">
    <property type="nucleotide sequence ID" value="NZ_CM000913.1"/>
</dbReference>
<evidence type="ECO:0008006" key="4">
    <source>
        <dbReference type="Google" id="ProtNLM"/>
    </source>
</evidence>
<protein>
    <recommendedName>
        <fullName evidence="4">PE-PGRS family protein</fullName>
    </recommendedName>
</protein>
<dbReference type="Proteomes" id="UP000002357">
    <property type="component" value="Chromosome"/>
</dbReference>
<dbReference type="OrthoDB" id="3989267at2"/>
<gene>
    <name evidence="2" type="ORF">SCLAV_5402</name>
</gene>